<dbReference type="RefSeq" id="WP_286268113.1">
    <property type="nucleotide sequence ID" value="NZ_AP028056.1"/>
</dbReference>
<dbReference type="InterPro" id="IPR005000">
    <property type="entry name" value="Aldolase/citrate-lyase_domain"/>
</dbReference>
<evidence type="ECO:0000256" key="3">
    <source>
        <dbReference type="ARBA" id="ARBA00023239"/>
    </source>
</evidence>
<dbReference type="InterPro" id="IPR050251">
    <property type="entry name" value="HpcH-HpaI_aldolase"/>
</dbReference>
<dbReference type="PANTHER" id="PTHR30502:SF0">
    <property type="entry name" value="PHOSPHOENOLPYRUVATE CARBOXYLASE FAMILY PROTEIN"/>
    <property type="match status" value="1"/>
</dbReference>
<dbReference type="AlphaFoldDB" id="A0AAN0MG49"/>
<feature type="domain" description="HpcH/HpaI aldolase/citrate lyase" evidence="4">
    <location>
        <begin position="17"/>
        <end position="246"/>
    </location>
</feature>
<keyword evidence="3" id="KW-0456">Lyase</keyword>
<proteinExistence type="inferred from homology"/>
<dbReference type="InterPro" id="IPR040442">
    <property type="entry name" value="Pyrv_kinase-like_dom_sf"/>
</dbReference>
<evidence type="ECO:0000256" key="2">
    <source>
        <dbReference type="ARBA" id="ARBA00022723"/>
    </source>
</evidence>
<comment type="similarity">
    <text evidence="1">Belongs to the HpcH/HpaI aldolase family.</text>
</comment>
<dbReference type="Gene3D" id="3.20.20.60">
    <property type="entry name" value="Phosphoenolpyruvate-binding domains"/>
    <property type="match status" value="1"/>
</dbReference>
<dbReference type="KEGG" id="broo:brsh051_10650"/>
<dbReference type="SUPFAM" id="SSF51621">
    <property type="entry name" value="Phosphoenolpyruvate/pyruvate domain"/>
    <property type="match status" value="1"/>
</dbReference>
<sequence>MQNDVRAIIEAGEHPLGTFFQLGNETAAECMGYGGFDYIVLDTEHGPFDVETSLSLIRAAKSAGCVPFARVKDSSRASILKMLDAGALGIIIPNVRSLDEAREIVKWGKYFPVGERGIAPTPGTHYWYDEYATKGLDNYMRVSNDRVMLIPQCETVGCLNDIEEIVRLDGIDGIFVGPFDLSAALGRPGDFANPEHVAAISRVQRACQEAGKASFIYSPTVEDAKNSIRQGFDSVTYSMDALLLIDAVKHAVAQLGDLD</sequence>
<evidence type="ECO:0000313" key="6">
    <source>
        <dbReference type="Proteomes" id="UP001431656"/>
    </source>
</evidence>
<name>A0AAN0MG49_9ACTN</name>
<accession>A0AAN0MG49</accession>
<organism evidence="5 6">
    <name type="scientific">Brooklawnia propionicigenes</name>
    <dbReference type="NCBI Taxonomy" id="3041175"/>
    <lineage>
        <taxon>Bacteria</taxon>
        <taxon>Bacillati</taxon>
        <taxon>Actinomycetota</taxon>
        <taxon>Actinomycetes</taxon>
        <taxon>Propionibacteriales</taxon>
        <taxon>Propionibacteriaceae</taxon>
        <taxon>Brooklawnia</taxon>
    </lineage>
</organism>
<dbReference type="Proteomes" id="UP001431656">
    <property type="component" value="Chromosome"/>
</dbReference>
<keyword evidence="6" id="KW-1185">Reference proteome</keyword>
<gene>
    <name evidence="5" type="primary">hpaI</name>
    <name evidence="5" type="ORF">brsh051_10650</name>
</gene>
<protein>
    <submittedName>
        <fullName evidence="5">4-hydroxy-2-oxoheptanedioate aldolase</fullName>
    </submittedName>
</protein>
<dbReference type="GO" id="GO:0016832">
    <property type="term" value="F:aldehyde-lyase activity"/>
    <property type="evidence" value="ECO:0007669"/>
    <property type="project" value="TreeGrafter"/>
</dbReference>
<dbReference type="GO" id="GO:0046872">
    <property type="term" value="F:metal ion binding"/>
    <property type="evidence" value="ECO:0007669"/>
    <property type="project" value="UniProtKB-KW"/>
</dbReference>
<evidence type="ECO:0000313" key="5">
    <source>
        <dbReference type="EMBL" id="BEH01784.1"/>
    </source>
</evidence>
<keyword evidence="2" id="KW-0479">Metal-binding</keyword>
<dbReference type="PANTHER" id="PTHR30502">
    <property type="entry name" value="2-KETO-3-DEOXY-L-RHAMNONATE ALDOLASE"/>
    <property type="match status" value="1"/>
</dbReference>
<dbReference type="EMBL" id="AP028056">
    <property type="protein sequence ID" value="BEH01784.1"/>
    <property type="molecule type" value="Genomic_DNA"/>
</dbReference>
<evidence type="ECO:0000256" key="1">
    <source>
        <dbReference type="ARBA" id="ARBA00005568"/>
    </source>
</evidence>
<evidence type="ECO:0000259" key="4">
    <source>
        <dbReference type="Pfam" id="PF03328"/>
    </source>
</evidence>
<reference evidence="5" key="1">
    <citation type="journal article" date="2024" name="Int. J. Syst. Evol. Microbiol.">
        <title>Brooklawnia propionicigenes sp. nov., a facultatively anaerobic, propionate-producing bacterium isolated from a methanogenic reactor treating waste from cattle farms.</title>
        <authorList>
            <person name="Akita Y."/>
            <person name="Ueki A."/>
            <person name="Tonouchi A."/>
            <person name="Sugawara Y."/>
            <person name="Honma S."/>
            <person name="Kaku N."/>
            <person name="Ueki K."/>
        </authorList>
    </citation>
    <scope>NUCLEOTIDE SEQUENCE</scope>
    <source>
        <strain evidence="5">SH051</strain>
    </source>
</reference>
<dbReference type="GO" id="GO:0005737">
    <property type="term" value="C:cytoplasm"/>
    <property type="evidence" value="ECO:0007669"/>
    <property type="project" value="TreeGrafter"/>
</dbReference>
<dbReference type="Pfam" id="PF03328">
    <property type="entry name" value="HpcH_HpaI"/>
    <property type="match status" value="1"/>
</dbReference>
<dbReference type="InterPro" id="IPR015813">
    <property type="entry name" value="Pyrv/PenolPyrv_kinase-like_dom"/>
</dbReference>